<evidence type="ECO:0000256" key="5">
    <source>
        <dbReference type="ARBA" id="ARBA00022989"/>
    </source>
</evidence>
<dbReference type="SUPFAM" id="SSF116726">
    <property type="entry name" value="TrkA C-terminal domain-like"/>
    <property type="match status" value="2"/>
</dbReference>
<dbReference type="PANTHER" id="PTHR43652">
    <property type="entry name" value="BASIC AMINO ACID ANTIPORTER YFCC-RELATED"/>
    <property type="match status" value="1"/>
</dbReference>
<protein>
    <submittedName>
        <fullName evidence="9">TrkA domain protein</fullName>
    </submittedName>
</protein>
<keyword evidence="4" id="KW-0677">Repeat</keyword>
<reference evidence="10" key="1">
    <citation type="journal article" date="2013" name="Genome Announc.">
        <title>Draft Genome Sequence of the Dimorphic Prosthecate Bacterium Brevundimonas abyssalis TAR-001T.</title>
        <authorList>
            <person name="Tsubouchi T."/>
            <person name="Nishi S."/>
            <person name="Usui K."/>
            <person name="Shimane Y."/>
            <person name="Takaki Y."/>
            <person name="Maruyama T."/>
            <person name="Hatada Y."/>
        </authorList>
    </citation>
    <scope>NUCLEOTIDE SEQUENCE [LARGE SCALE GENOMIC DNA]</scope>
    <source>
        <strain evidence="10">TAR-001</strain>
    </source>
</reference>
<dbReference type="GO" id="GO:0008324">
    <property type="term" value="F:monoatomic cation transmembrane transporter activity"/>
    <property type="evidence" value="ECO:0007669"/>
    <property type="project" value="InterPro"/>
</dbReference>
<evidence type="ECO:0000256" key="6">
    <source>
        <dbReference type="ARBA" id="ARBA00023136"/>
    </source>
</evidence>
<dbReference type="PANTHER" id="PTHR43652:SF2">
    <property type="entry name" value="BASIC AMINO ACID ANTIPORTER YFCC-RELATED"/>
    <property type="match status" value="1"/>
</dbReference>
<comment type="subcellular location">
    <subcellularLocation>
        <location evidence="1">Membrane</location>
        <topology evidence="1">Multi-pass membrane protein</topology>
    </subcellularLocation>
</comment>
<feature type="transmembrane region" description="Helical" evidence="7">
    <location>
        <begin position="12"/>
        <end position="29"/>
    </location>
</feature>
<feature type="domain" description="RCK C-terminal" evidence="8">
    <location>
        <begin position="213"/>
        <end position="298"/>
    </location>
</feature>
<evidence type="ECO:0000313" key="9">
    <source>
        <dbReference type="EMBL" id="GAD59343.1"/>
    </source>
</evidence>
<dbReference type="PROSITE" id="PS01271">
    <property type="entry name" value="NA_SULFATE"/>
    <property type="match status" value="1"/>
</dbReference>
<dbReference type="InterPro" id="IPR051679">
    <property type="entry name" value="DASS-Related_Transporters"/>
</dbReference>
<evidence type="ECO:0000313" key="10">
    <source>
        <dbReference type="Proteomes" id="UP000016569"/>
    </source>
</evidence>
<evidence type="ECO:0000256" key="3">
    <source>
        <dbReference type="ARBA" id="ARBA00022692"/>
    </source>
</evidence>
<dbReference type="Pfam" id="PF02080">
    <property type="entry name" value="TrkA_C"/>
    <property type="match status" value="1"/>
</dbReference>
<comment type="caution">
    <text evidence="9">The sequence shown here is derived from an EMBL/GenBank/DDBJ whole genome shotgun (WGS) entry which is preliminary data.</text>
</comment>
<gene>
    <name evidence="9" type="ORF">MBEBAB_1593</name>
</gene>
<feature type="transmembrane region" description="Helical" evidence="7">
    <location>
        <begin position="419"/>
        <end position="451"/>
    </location>
</feature>
<name>A0A8E0NBK1_9CAUL</name>
<dbReference type="AlphaFoldDB" id="A0A8E0NBK1"/>
<feature type="transmembrane region" description="Helical" evidence="7">
    <location>
        <begin position="36"/>
        <end position="60"/>
    </location>
</feature>
<evidence type="ECO:0000256" key="4">
    <source>
        <dbReference type="ARBA" id="ARBA00022737"/>
    </source>
</evidence>
<dbReference type="InterPro" id="IPR031312">
    <property type="entry name" value="Na/sul_symport_CS"/>
</dbReference>
<keyword evidence="3 7" id="KW-0812">Transmembrane</keyword>
<dbReference type="Pfam" id="PF03600">
    <property type="entry name" value="CitMHS"/>
    <property type="match status" value="1"/>
</dbReference>
<keyword evidence="6 7" id="KW-0472">Membrane</keyword>
<dbReference type="GO" id="GO:0005886">
    <property type="term" value="C:plasma membrane"/>
    <property type="evidence" value="ECO:0007669"/>
    <property type="project" value="TreeGrafter"/>
</dbReference>
<dbReference type="EMBL" id="BATC01000024">
    <property type="protein sequence ID" value="GAD59343.1"/>
    <property type="molecule type" value="Genomic_DNA"/>
</dbReference>
<feature type="transmembrane region" description="Helical" evidence="7">
    <location>
        <begin position="526"/>
        <end position="543"/>
    </location>
</feature>
<feature type="transmembrane region" description="Helical" evidence="7">
    <location>
        <begin position="150"/>
        <end position="169"/>
    </location>
</feature>
<evidence type="ECO:0000256" key="7">
    <source>
        <dbReference type="SAM" id="Phobius"/>
    </source>
</evidence>
<proteinExistence type="predicted"/>
<dbReference type="Gene3D" id="3.30.70.1450">
    <property type="entry name" value="Regulator of K+ conductance, C-terminal domain"/>
    <property type="match status" value="2"/>
</dbReference>
<dbReference type="InterPro" id="IPR006037">
    <property type="entry name" value="RCK_C"/>
</dbReference>
<dbReference type="InterPro" id="IPR036721">
    <property type="entry name" value="RCK_C_sf"/>
</dbReference>
<sequence>MDVITTFIDTYSAYIGLAFLVGLFAAFISERLPPTVIAVGGVAVMMLAGFLPLTSALSVLANPAPVTIAAMFILSGALVRTGAIEAVLGLVTRSAQERPRLTAAGVFGGALTAPAFMNNTPVVIILIPVIKKLAKALSVASTRLLIPLSYLSIMSGTLTLIGTSTNLLVDGVARDMGMEPFGIFEITGVGLVTVLSGVLTLAVLGPFLLPKRDDTDDGEADAHIFLTELLVRDGSDRIGRKLGEIKLLKRSETKVVGLKRDGRILRKDLDEQALLQGDRILLSAPAHEIQALARAPGFTVGMNGRTGGIVLTRKEGEENPDVEDDEITFIEATIAPTHPGIGRRLSEIPLLSRLKLRVLGVSRPHHLPGPDLSGARVRAADTLLIAAPPETMPDLRENRTLIGVGETQKQPFRRAKAPIAIAALAGTVLAAALGIIPIAGAAIIAVAVILVTRCIDPEDAWGAIDGDVLVLIFAMLAIGIGLQNAGSVGLIVGWATPLLVDASPLVVLICLYFLTTILTEMVTNNAVAVIMTPIAIGLAEQMGIDARPLLVAVMFAASASFATPIGYQTNTLVYAAGDYRFTDFLKIGVPMMIIVAPQPAPPSGGFSGSDQSR</sequence>
<keyword evidence="5 7" id="KW-1133">Transmembrane helix</keyword>
<keyword evidence="10" id="KW-1185">Reference proteome</keyword>
<feature type="transmembrane region" description="Helical" evidence="7">
    <location>
        <begin position="463"/>
        <end position="482"/>
    </location>
</feature>
<feature type="transmembrane region" description="Helical" evidence="7">
    <location>
        <begin position="103"/>
        <end position="130"/>
    </location>
</feature>
<evidence type="ECO:0000259" key="8">
    <source>
        <dbReference type="PROSITE" id="PS51202"/>
    </source>
</evidence>
<feature type="transmembrane region" description="Helical" evidence="7">
    <location>
        <begin position="66"/>
        <end position="91"/>
    </location>
</feature>
<keyword evidence="2" id="KW-0813">Transport</keyword>
<dbReference type="RefSeq" id="WP_021697438.1">
    <property type="nucleotide sequence ID" value="NZ_BATC01000024.1"/>
</dbReference>
<feature type="transmembrane region" description="Helical" evidence="7">
    <location>
        <begin position="181"/>
        <end position="209"/>
    </location>
</feature>
<feature type="transmembrane region" description="Helical" evidence="7">
    <location>
        <begin position="488"/>
        <end position="514"/>
    </location>
</feature>
<evidence type="ECO:0000256" key="1">
    <source>
        <dbReference type="ARBA" id="ARBA00004141"/>
    </source>
</evidence>
<dbReference type="InterPro" id="IPR004680">
    <property type="entry name" value="Cit_transptr-like_dom"/>
</dbReference>
<feature type="transmembrane region" description="Helical" evidence="7">
    <location>
        <begin position="549"/>
        <end position="567"/>
    </location>
</feature>
<feature type="domain" description="RCK C-terminal" evidence="8">
    <location>
        <begin position="317"/>
        <end position="401"/>
    </location>
</feature>
<accession>A0A8E0NBK1</accession>
<dbReference type="GO" id="GO:0006813">
    <property type="term" value="P:potassium ion transport"/>
    <property type="evidence" value="ECO:0007669"/>
    <property type="project" value="InterPro"/>
</dbReference>
<evidence type="ECO:0000256" key="2">
    <source>
        <dbReference type="ARBA" id="ARBA00022448"/>
    </source>
</evidence>
<dbReference type="Proteomes" id="UP000016569">
    <property type="component" value="Unassembled WGS sequence"/>
</dbReference>
<organism evidence="9 10">
    <name type="scientific">Brevundimonas abyssalis TAR-001</name>
    <dbReference type="NCBI Taxonomy" id="1391729"/>
    <lineage>
        <taxon>Bacteria</taxon>
        <taxon>Pseudomonadati</taxon>
        <taxon>Pseudomonadota</taxon>
        <taxon>Alphaproteobacteria</taxon>
        <taxon>Caulobacterales</taxon>
        <taxon>Caulobacteraceae</taxon>
        <taxon>Brevundimonas</taxon>
    </lineage>
</organism>
<dbReference type="PROSITE" id="PS51202">
    <property type="entry name" value="RCK_C"/>
    <property type="match status" value="2"/>
</dbReference>